<accession>A0A915EQH2</accession>
<sequence length="71" mass="8767">MEELRSFNLANLYDKLSWTDDVFIEWLQNEYGTHRSVFRSYVSDFVWRRKFKGEDIMYNLWSQIALLYVCE</sequence>
<protein>
    <submittedName>
        <fullName evidence="2">Uncharacterized protein</fullName>
    </submittedName>
</protein>
<dbReference type="WBParaSite" id="jg8290">
    <property type="protein sequence ID" value="jg8290"/>
    <property type="gene ID" value="jg8290"/>
</dbReference>
<name>A0A915EQH2_9BILA</name>
<evidence type="ECO:0000313" key="1">
    <source>
        <dbReference type="Proteomes" id="UP000887574"/>
    </source>
</evidence>
<keyword evidence="1" id="KW-1185">Reference proteome</keyword>
<proteinExistence type="predicted"/>
<dbReference type="Proteomes" id="UP000887574">
    <property type="component" value="Unplaced"/>
</dbReference>
<reference evidence="2" key="1">
    <citation type="submission" date="2022-11" db="UniProtKB">
        <authorList>
            <consortium name="WormBaseParasite"/>
        </authorList>
    </citation>
    <scope>IDENTIFICATION</scope>
</reference>
<evidence type="ECO:0000313" key="2">
    <source>
        <dbReference type="WBParaSite" id="jg8290"/>
    </source>
</evidence>
<organism evidence="1 2">
    <name type="scientific">Ditylenchus dipsaci</name>
    <dbReference type="NCBI Taxonomy" id="166011"/>
    <lineage>
        <taxon>Eukaryota</taxon>
        <taxon>Metazoa</taxon>
        <taxon>Ecdysozoa</taxon>
        <taxon>Nematoda</taxon>
        <taxon>Chromadorea</taxon>
        <taxon>Rhabditida</taxon>
        <taxon>Tylenchina</taxon>
        <taxon>Tylenchomorpha</taxon>
        <taxon>Sphaerularioidea</taxon>
        <taxon>Anguinidae</taxon>
        <taxon>Anguininae</taxon>
        <taxon>Ditylenchus</taxon>
    </lineage>
</organism>
<dbReference type="AlphaFoldDB" id="A0A915EQH2"/>